<feature type="transmembrane region" description="Helical" evidence="6">
    <location>
        <begin position="299"/>
        <end position="320"/>
    </location>
</feature>
<dbReference type="OrthoDB" id="264392at2759"/>
<dbReference type="OMA" id="WCFASTF"/>
<evidence type="ECO:0000313" key="9">
    <source>
        <dbReference type="EMBL" id="KPI88677.1"/>
    </source>
</evidence>
<keyword evidence="3 6" id="KW-1133">Transmembrane helix</keyword>
<dbReference type="AlphaFoldDB" id="A0A0N0P7R5"/>
<protein>
    <recommendedName>
        <fullName evidence="11">Abscisic acid G-protein coupled receptor-like domain-containing protein</fullName>
    </recommendedName>
</protein>
<feature type="region of interest" description="Disordered" evidence="5">
    <location>
        <begin position="437"/>
        <end position="459"/>
    </location>
</feature>
<evidence type="ECO:0000256" key="5">
    <source>
        <dbReference type="SAM" id="MobiDB-lite"/>
    </source>
</evidence>
<dbReference type="Proteomes" id="UP000038009">
    <property type="component" value="Unassembled WGS sequence"/>
</dbReference>
<feature type="domain" description="Golgi pH regulator conserved" evidence="8">
    <location>
        <begin position="296"/>
        <end position="345"/>
    </location>
</feature>
<evidence type="ECO:0008006" key="11">
    <source>
        <dbReference type="Google" id="ProtNLM"/>
    </source>
</evidence>
<dbReference type="GO" id="GO:0016020">
    <property type="term" value="C:membrane"/>
    <property type="evidence" value="ECO:0007669"/>
    <property type="project" value="UniProtKB-SubCell"/>
</dbReference>
<evidence type="ECO:0000256" key="3">
    <source>
        <dbReference type="ARBA" id="ARBA00022989"/>
    </source>
</evidence>
<dbReference type="InterPro" id="IPR015672">
    <property type="entry name" value="GPHR/GTG"/>
</dbReference>
<dbReference type="EMBL" id="LJSK01000043">
    <property type="protein sequence ID" value="KPI88677.1"/>
    <property type="molecule type" value="Genomic_DNA"/>
</dbReference>
<feature type="domain" description="Abscisic acid G-protein coupled receptor-like" evidence="7">
    <location>
        <begin position="563"/>
        <end position="764"/>
    </location>
</feature>
<dbReference type="VEuPathDB" id="TriTrypDB:Lsey_0043_0150"/>
<organism evidence="9 10">
    <name type="scientific">Leptomonas seymouri</name>
    <dbReference type="NCBI Taxonomy" id="5684"/>
    <lineage>
        <taxon>Eukaryota</taxon>
        <taxon>Discoba</taxon>
        <taxon>Euglenozoa</taxon>
        <taxon>Kinetoplastea</taxon>
        <taxon>Metakinetoplastina</taxon>
        <taxon>Trypanosomatida</taxon>
        <taxon>Trypanosomatidae</taxon>
        <taxon>Leishmaniinae</taxon>
        <taxon>Leptomonas</taxon>
    </lineage>
</organism>
<evidence type="ECO:0000256" key="2">
    <source>
        <dbReference type="ARBA" id="ARBA00022692"/>
    </source>
</evidence>
<comment type="caution">
    <text evidence="9">The sequence shown here is derived from an EMBL/GenBank/DDBJ whole genome shotgun (WGS) entry which is preliminary data.</text>
</comment>
<sequence length="782" mass="83403">MGLVFLFVSYAVFYHIGWLLMRLVVVQPLGDGSVVGWCFASTFSVSVSLFSAVLADMARTPAFASWAFPVAPRLGVLTAFQRLVAVDAREFTFLLLCLLSTVLLVCPSVAALHFVSHLLQRGGRGGAYGGGSQAAARSRRASSAASVKGHGSYRRSSVGGDGGHSLSFDAQRNRRRWFGSRRRCIFVVALLLLSGAYWASRTGQLGVTAVGQRVGGVVKAVYWRLRTHTALLRVPHEIEGYRLAGGAGWGDGPAAEDTGIFAAPPLNGQGAAQEGAKLDFTTSSTSLAPLGWSDVVRAITSRVAVVGVAMIGLLAGYAAITTPHLFLVPYTDYRGREEELRKAQHVFTKKLCYVLSSYGNAQRQIAALQYGVLHEEWAFPAFVGSAPSPCTHNAPPSLDISQGSANAEGSLYDVRGASDPLSLTPLWQQQPQGPYQFLESSSAKQYPPPPCRPSLGNAFDATASPTAAAPATAPAATPSAGAVGWLQRKLTRAATAVTSGIANRPLGSPSTPSNSAMTPVMSRQRAVARIKKLREESRGAHFLCLSLYLQLNEVEAMLRDAQRGGAWVGRWYAGLGVAMAFYSAVKIMLTGASLWFFKASTQDPVTRAVTLLEDAFILRRRDTVSGHSFSVVAVEVSAHVVVALALLVNGWMILSSIRGALLALFHVTMSFSDSAISRPETVAVGLSMLIGVYFVGQLVLLRSCLPEPVQWQGGGIDGPTATTHEGANVLLQVLGVLPYYYYQRLNDWCFLVGCLGAVVVRRFVVQSVLSSVVSTASGAEAR</sequence>
<comment type="subcellular location">
    <subcellularLocation>
        <location evidence="1">Membrane</location>
        <topology evidence="1">Multi-pass membrane protein</topology>
    </subcellularLocation>
</comment>
<evidence type="ECO:0000256" key="1">
    <source>
        <dbReference type="ARBA" id="ARBA00004141"/>
    </source>
</evidence>
<evidence type="ECO:0000256" key="6">
    <source>
        <dbReference type="SAM" id="Phobius"/>
    </source>
</evidence>
<feature type="region of interest" description="Disordered" evidence="5">
    <location>
        <begin position="501"/>
        <end position="521"/>
    </location>
</feature>
<dbReference type="Pfam" id="PF12537">
    <property type="entry name" value="GPHR_N"/>
    <property type="match status" value="1"/>
</dbReference>
<dbReference type="InterPro" id="IPR025969">
    <property type="entry name" value="ABA_GPCR_dom"/>
</dbReference>
<dbReference type="Pfam" id="PF12430">
    <property type="entry name" value="ABA_GPCR"/>
    <property type="match status" value="1"/>
</dbReference>
<keyword evidence="4 6" id="KW-0472">Membrane</keyword>
<evidence type="ECO:0000259" key="7">
    <source>
        <dbReference type="Pfam" id="PF12430"/>
    </source>
</evidence>
<feature type="transmembrane region" description="Helical" evidence="6">
    <location>
        <begin position="682"/>
        <end position="701"/>
    </location>
</feature>
<feature type="transmembrane region" description="Helical" evidence="6">
    <location>
        <begin position="571"/>
        <end position="597"/>
    </location>
</feature>
<keyword evidence="2 6" id="KW-0812">Transmembrane</keyword>
<evidence type="ECO:0000256" key="4">
    <source>
        <dbReference type="ARBA" id="ARBA00023136"/>
    </source>
</evidence>
<dbReference type="PANTHER" id="PTHR15948">
    <property type="entry name" value="G-PROTEIN COUPLED RECEPTOR 89-RELATED"/>
    <property type="match status" value="1"/>
</dbReference>
<feature type="transmembrane region" description="Helical" evidence="6">
    <location>
        <begin position="34"/>
        <end position="54"/>
    </location>
</feature>
<dbReference type="InterPro" id="IPR022535">
    <property type="entry name" value="Golgi_pH-regulator_cons_dom"/>
</dbReference>
<gene>
    <name evidence="9" type="ORF">ABL78_2215</name>
</gene>
<evidence type="ECO:0000313" key="10">
    <source>
        <dbReference type="Proteomes" id="UP000038009"/>
    </source>
</evidence>
<evidence type="ECO:0000259" key="8">
    <source>
        <dbReference type="Pfam" id="PF12537"/>
    </source>
</evidence>
<accession>A0A0N0P7R5</accession>
<feature type="transmembrane region" description="Helical" evidence="6">
    <location>
        <begin position="184"/>
        <end position="200"/>
    </location>
</feature>
<keyword evidence="10" id="KW-1185">Reference proteome</keyword>
<feature type="transmembrane region" description="Helical" evidence="6">
    <location>
        <begin position="7"/>
        <end position="28"/>
    </location>
</feature>
<reference evidence="9 10" key="1">
    <citation type="journal article" date="2015" name="PLoS Pathog.">
        <title>Leptomonas seymouri: Adaptations to the Dixenous Life Cycle Analyzed by Genome Sequencing, Transcriptome Profiling and Co-infection with Leishmania donovani.</title>
        <authorList>
            <person name="Kraeva N."/>
            <person name="Butenko A."/>
            <person name="Hlavacova J."/>
            <person name="Kostygov A."/>
            <person name="Myskova J."/>
            <person name="Grybchuk D."/>
            <person name="Lestinova T."/>
            <person name="Votypka J."/>
            <person name="Volf P."/>
            <person name="Opperdoes F."/>
            <person name="Flegontov P."/>
            <person name="Lukes J."/>
            <person name="Yurchenko V."/>
        </authorList>
    </citation>
    <scope>NUCLEOTIDE SEQUENCE [LARGE SCALE GENOMIC DNA]</scope>
    <source>
        <strain evidence="9 10">ATCC 30220</strain>
    </source>
</reference>
<dbReference type="PANTHER" id="PTHR15948:SF0">
    <property type="entry name" value="GOLGI PH REGULATOR A-RELATED"/>
    <property type="match status" value="1"/>
</dbReference>
<feature type="compositionally biased region" description="Polar residues" evidence="5">
    <location>
        <begin position="508"/>
        <end position="517"/>
    </location>
</feature>
<name>A0A0N0P7R5_LEPSE</name>
<proteinExistence type="predicted"/>
<feature type="transmembrane region" description="Helical" evidence="6">
    <location>
        <begin position="91"/>
        <end position="115"/>
    </location>
</feature>